<evidence type="ECO:0000259" key="3">
    <source>
        <dbReference type="PROSITE" id="PS50222"/>
    </source>
</evidence>
<dbReference type="OrthoDB" id="26525at2759"/>
<keyword evidence="1" id="KW-0106">Calcium</keyword>
<gene>
    <name evidence="4" type="primary">CMD1</name>
    <name evidence="4" type="ORF">SNAT2548_LOCUS29313</name>
</gene>
<dbReference type="AlphaFoldDB" id="A0A812TEX6"/>
<dbReference type="Pfam" id="PF13499">
    <property type="entry name" value="EF-hand_7"/>
    <property type="match status" value="1"/>
</dbReference>
<feature type="compositionally biased region" description="Low complexity" evidence="2">
    <location>
        <begin position="1"/>
        <end position="21"/>
    </location>
</feature>
<feature type="region of interest" description="Disordered" evidence="2">
    <location>
        <begin position="1"/>
        <end position="107"/>
    </location>
</feature>
<protein>
    <submittedName>
        <fullName evidence="4">CMD1 protein</fullName>
    </submittedName>
</protein>
<feature type="compositionally biased region" description="Low complexity" evidence="2">
    <location>
        <begin position="437"/>
        <end position="446"/>
    </location>
</feature>
<name>A0A812TEX6_9DINO</name>
<feature type="region of interest" description="Disordered" evidence="2">
    <location>
        <begin position="139"/>
        <end position="160"/>
    </location>
</feature>
<evidence type="ECO:0000256" key="1">
    <source>
        <dbReference type="ARBA" id="ARBA00022837"/>
    </source>
</evidence>
<comment type="caution">
    <text evidence="4">The sequence shown here is derived from an EMBL/GenBank/DDBJ whole genome shotgun (WGS) entry which is preliminary data.</text>
</comment>
<sequence>MRSRPSTPSSTRPRSARSASSVRFRTPETVDRPAAAHAAAHADLSPDLCVVGKDAPKRAARGFTNKGGKIAGKRQPGSSGSRRPAEVQRTLPRLGEPSEPSERAQTLTPDRVGTLLESLGITANSALVNRVLDEIQNADRVTDRGPDSQALESTQDLETAAAAQETHLAPRACPSADSRDRRGRVPGVLEEVLGDFGNEFQPLPSVASPTSPTSSPLQSPEAVLARLRSIRLRRRLGIADFQKLGDVSGDGRLTCAELGKVLRTVGILADDNLVQNVFDQIDRNGNGKISLFELFQAMKPSSSEILAALNDVKDRKHVSLSTLFRPYDSNGDDKLTPGEFHHMLNDLGFELDDGAARELLSVIVRDQDRPLDGGNLLPLRDLSLALQRAGQPDLPGRLSKAGATCATMEASLASPANSPAMPAIMTSVSDGAPSCPSPDRASQSSPRPRRPDTVPEFVSGLATGPAASVVPESCAVQNNSMQMLMHEPQIPPEFGKSVAGPDRQQAPCGLPLGSPAWEGLNRIFYRLAQQSREVSTAELILAIRSDVHVRNEGLLHRPVIATEEGSIPAVSLDAALQQISEQVQQGIGHLDTVTWDRFYWLLLEAHRHRAVRAAPPPRPPTRPTLPSTSPIPGIKTAMMPENCPVDPDAAPAASIEWMTRECSCNHEMLYRLLEMFTYCRGTDLTHVRRDRFIHAVQSGTLYSALVTTPLLSGCSGIVRPMHWGDVLWQLSRAQAPIISWSDVVAAVCWCRAWSLGLPTSSGSSGPPQEMQSPPSPRSDSAVSVSAAKARLDTLLQSRAVKSAGTAEKPSPLPSTSALRDLRAFAPAEASEHLQGDSSLETVSRRLAQASGSVLPSRTHRSRHPWLDGSDDDVPSRAPVTRAPGSVSRPSGPAPEVPQLSPRRVVREAQPPVAALRLQVNADARLPDPAELEKLEVELARILNMPVQAVKLQGVRPL</sequence>
<keyword evidence="5" id="KW-1185">Reference proteome</keyword>
<proteinExistence type="predicted"/>
<feature type="domain" description="EF-hand" evidence="3">
    <location>
        <begin position="269"/>
        <end position="304"/>
    </location>
</feature>
<dbReference type="CDD" id="cd00051">
    <property type="entry name" value="EFh"/>
    <property type="match status" value="2"/>
</dbReference>
<dbReference type="EMBL" id="CAJNDS010002551">
    <property type="protein sequence ID" value="CAE7523662.1"/>
    <property type="molecule type" value="Genomic_DNA"/>
</dbReference>
<feature type="domain" description="EF-hand" evidence="3">
    <location>
        <begin position="327"/>
        <end position="350"/>
    </location>
</feature>
<dbReference type="Proteomes" id="UP000604046">
    <property type="component" value="Unassembled WGS sequence"/>
</dbReference>
<accession>A0A812TEX6</accession>
<organism evidence="4 5">
    <name type="scientific">Symbiodinium natans</name>
    <dbReference type="NCBI Taxonomy" id="878477"/>
    <lineage>
        <taxon>Eukaryota</taxon>
        <taxon>Sar</taxon>
        <taxon>Alveolata</taxon>
        <taxon>Dinophyceae</taxon>
        <taxon>Suessiales</taxon>
        <taxon>Symbiodiniaceae</taxon>
        <taxon>Symbiodinium</taxon>
    </lineage>
</organism>
<feature type="region of interest" description="Disordered" evidence="2">
    <location>
        <begin position="759"/>
        <end position="783"/>
    </location>
</feature>
<reference evidence="4" key="1">
    <citation type="submission" date="2021-02" db="EMBL/GenBank/DDBJ databases">
        <authorList>
            <person name="Dougan E. K."/>
            <person name="Rhodes N."/>
            <person name="Thang M."/>
            <person name="Chan C."/>
        </authorList>
    </citation>
    <scope>NUCLEOTIDE SEQUENCE</scope>
</reference>
<evidence type="ECO:0000256" key="2">
    <source>
        <dbReference type="SAM" id="MobiDB-lite"/>
    </source>
</evidence>
<evidence type="ECO:0000313" key="5">
    <source>
        <dbReference type="Proteomes" id="UP000604046"/>
    </source>
</evidence>
<dbReference type="PROSITE" id="PS00018">
    <property type="entry name" value="EF_HAND_1"/>
    <property type="match status" value="3"/>
</dbReference>
<dbReference type="InterPro" id="IPR018247">
    <property type="entry name" value="EF_Hand_1_Ca_BS"/>
</dbReference>
<dbReference type="Gene3D" id="1.10.238.10">
    <property type="entry name" value="EF-hand"/>
    <property type="match status" value="1"/>
</dbReference>
<dbReference type="InterPro" id="IPR011992">
    <property type="entry name" value="EF-hand-dom_pair"/>
</dbReference>
<feature type="region of interest" description="Disordered" evidence="2">
    <location>
        <begin position="414"/>
        <end position="457"/>
    </location>
</feature>
<dbReference type="SUPFAM" id="SSF47473">
    <property type="entry name" value="EF-hand"/>
    <property type="match status" value="1"/>
</dbReference>
<dbReference type="InterPro" id="IPR002048">
    <property type="entry name" value="EF_hand_dom"/>
</dbReference>
<dbReference type="SMART" id="SM00054">
    <property type="entry name" value="EFh"/>
    <property type="match status" value="2"/>
</dbReference>
<feature type="region of interest" description="Disordered" evidence="2">
    <location>
        <begin position="849"/>
        <end position="898"/>
    </location>
</feature>
<dbReference type="PROSITE" id="PS50222">
    <property type="entry name" value="EF_HAND_2"/>
    <property type="match status" value="2"/>
</dbReference>
<evidence type="ECO:0000313" key="4">
    <source>
        <dbReference type="EMBL" id="CAE7523662.1"/>
    </source>
</evidence>
<dbReference type="GO" id="GO:0005509">
    <property type="term" value="F:calcium ion binding"/>
    <property type="evidence" value="ECO:0007669"/>
    <property type="project" value="InterPro"/>
</dbReference>